<feature type="domain" description="HTH luxR-type" evidence="4">
    <location>
        <begin position="81"/>
        <end position="146"/>
    </location>
</feature>
<protein>
    <submittedName>
        <fullName evidence="5">Response regulator transcription factor</fullName>
    </submittedName>
</protein>
<keyword evidence="3" id="KW-0804">Transcription</keyword>
<dbReference type="SUPFAM" id="SSF46894">
    <property type="entry name" value="C-terminal effector domain of the bipartite response regulators"/>
    <property type="match status" value="1"/>
</dbReference>
<dbReference type="Proteomes" id="UP000602198">
    <property type="component" value="Unassembled WGS sequence"/>
</dbReference>
<dbReference type="InterPro" id="IPR016032">
    <property type="entry name" value="Sig_transdc_resp-reg_C-effctor"/>
</dbReference>
<dbReference type="PANTHER" id="PTHR44688:SF25">
    <property type="entry name" value="HTH LUXR-TYPE DOMAIN-CONTAINING PROTEIN"/>
    <property type="match status" value="1"/>
</dbReference>
<organism evidence="5 6">
    <name type="scientific">Nocardia acididurans</name>
    <dbReference type="NCBI Taxonomy" id="2802282"/>
    <lineage>
        <taxon>Bacteria</taxon>
        <taxon>Bacillati</taxon>
        <taxon>Actinomycetota</taxon>
        <taxon>Actinomycetes</taxon>
        <taxon>Mycobacteriales</taxon>
        <taxon>Nocardiaceae</taxon>
        <taxon>Nocardia</taxon>
    </lineage>
</organism>
<accession>A0ABS1M2M9</accession>
<dbReference type="CDD" id="cd06170">
    <property type="entry name" value="LuxR_C_like"/>
    <property type="match status" value="1"/>
</dbReference>
<dbReference type="EMBL" id="JAERRJ010000002">
    <property type="protein sequence ID" value="MBL1074325.1"/>
    <property type="molecule type" value="Genomic_DNA"/>
</dbReference>
<comment type="caution">
    <text evidence="5">The sequence shown here is derived from an EMBL/GenBank/DDBJ whole genome shotgun (WGS) entry which is preliminary data.</text>
</comment>
<evidence type="ECO:0000256" key="2">
    <source>
        <dbReference type="ARBA" id="ARBA00023125"/>
    </source>
</evidence>
<evidence type="ECO:0000256" key="3">
    <source>
        <dbReference type="ARBA" id="ARBA00023163"/>
    </source>
</evidence>
<evidence type="ECO:0000256" key="1">
    <source>
        <dbReference type="ARBA" id="ARBA00023015"/>
    </source>
</evidence>
<proteinExistence type="predicted"/>
<evidence type="ECO:0000313" key="5">
    <source>
        <dbReference type="EMBL" id="MBL1074325.1"/>
    </source>
</evidence>
<keyword evidence="2" id="KW-0238">DNA-binding</keyword>
<dbReference type="InterPro" id="IPR036388">
    <property type="entry name" value="WH-like_DNA-bd_sf"/>
</dbReference>
<keyword evidence="6" id="KW-1185">Reference proteome</keyword>
<dbReference type="PRINTS" id="PR00038">
    <property type="entry name" value="HTHLUXR"/>
</dbReference>
<evidence type="ECO:0000259" key="4">
    <source>
        <dbReference type="PROSITE" id="PS50043"/>
    </source>
</evidence>
<dbReference type="PROSITE" id="PS50043">
    <property type="entry name" value="HTH_LUXR_2"/>
    <property type="match status" value="1"/>
</dbReference>
<keyword evidence="1" id="KW-0805">Transcription regulation</keyword>
<dbReference type="Gene3D" id="1.10.10.10">
    <property type="entry name" value="Winged helix-like DNA-binding domain superfamily/Winged helix DNA-binding domain"/>
    <property type="match status" value="1"/>
</dbReference>
<evidence type="ECO:0000313" key="6">
    <source>
        <dbReference type="Proteomes" id="UP000602198"/>
    </source>
</evidence>
<dbReference type="SMART" id="SM00421">
    <property type="entry name" value="HTH_LUXR"/>
    <property type="match status" value="1"/>
</dbReference>
<reference evidence="5 6" key="1">
    <citation type="submission" date="2021-01" db="EMBL/GenBank/DDBJ databases">
        <title>WGS of actinomycetes isolated from Thailand.</title>
        <authorList>
            <person name="Thawai C."/>
        </authorList>
    </citation>
    <scope>NUCLEOTIDE SEQUENCE [LARGE SCALE GENOMIC DNA]</scope>
    <source>
        <strain evidence="5 6">LPG 2</strain>
    </source>
</reference>
<dbReference type="Pfam" id="PF00196">
    <property type="entry name" value="GerE"/>
    <property type="match status" value="1"/>
</dbReference>
<dbReference type="InterPro" id="IPR000792">
    <property type="entry name" value="Tscrpt_reg_LuxR_C"/>
</dbReference>
<gene>
    <name evidence="5" type="ORF">JK358_07935</name>
</gene>
<sequence>MSAVTAVYARLLHASACRRRHRPGQAYESLCRALEDGFAERIVRPFLEVPGAVTLLDQFIGRFGHFNEFADEIRKHPAADRSAAAPRLTGKEMSVLQQLPSGLTADRIAADMGVSVNTVKTHLRGIYHKLGVGARADAITRARTHGLI</sequence>
<name>A0ABS1M2M9_9NOCA</name>
<dbReference type="PANTHER" id="PTHR44688">
    <property type="entry name" value="DNA-BINDING TRANSCRIPTIONAL ACTIVATOR DEVR_DOSR"/>
    <property type="match status" value="1"/>
</dbReference>